<evidence type="ECO:0000313" key="2">
    <source>
        <dbReference type="Proteomes" id="UP000051330"/>
    </source>
</evidence>
<dbReference type="AlphaFoldDB" id="A0A0R1N9L4"/>
<name>A0A0R1N9L4_9LACO</name>
<comment type="caution">
    <text evidence="1">The sequence shown here is derived from an EMBL/GenBank/DDBJ whole genome shotgun (WGS) entry which is preliminary data.</text>
</comment>
<protein>
    <submittedName>
        <fullName evidence="1">Uncharacterized protein</fullName>
    </submittedName>
</protein>
<organism evidence="1 2">
    <name type="scientific">Schleiferilactobacillus perolens DSM 12744</name>
    <dbReference type="NCBI Taxonomy" id="1423792"/>
    <lineage>
        <taxon>Bacteria</taxon>
        <taxon>Bacillati</taxon>
        <taxon>Bacillota</taxon>
        <taxon>Bacilli</taxon>
        <taxon>Lactobacillales</taxon>
        <taxon>Lactobacillaceae</taxon>
        <taxon>Schleiferilactobacillus</taxon>
    </lineage>
</organism>
<dbReference type="EMBL" id="AZEC01000005">
    <property type="protein sequence ID" value="KRL13080.1"/>
    <property type="molecule type" value="Genomic_DNA"/>
</dbReference>
<reference evidence="1 2" key="1">
    <citation type="journal article" date="2015" name="Genome Announc.">
        <title>Expanding the biotechnology potential of lactobacilli through comparative genomics of 213 strains and associated genera.</title>
        <authorList>
            <person name="Sun Z."/>
            <person name="Harris H.M."/>
            <person name="McCann A."/>
            <person name="Guo C."/>
            <person name="Argimon S."/>
            <person name="Zhang W."/>
            <person name="Yang X."/>
            <person name="Jeffery I.B."/>
            <person name="Cooney J.C."/>
            <person name="Kagawa T.F."/>
            <person name="Liu W."/>
            <person name="Song Y."/>
            <person name="Salvetti E."/>
            <person name="Wrobel A."/>
            <person name="Rasinkangas P."/>
            <person name="Parkhill J."/>
            <person name="Rea M.C."/>
            <person name="O'Sullivan O."/>
            <person name="Ritari J."/>
            <person name="Douillard F.P."/>
            <person name="Paul Ross R."/>
            <person name="Yang R."/>
            <person name="Briner A.E."/>
            <person name="Felis G.E."/>
            <person name="de Vos W.M."/>
            <person name="Barrangou R."/>
            <person name="Klaenhammer T.R."/>
            <person name="Caufield P.W."/>
            <person name="Cui Y."/>
            <person name="Zhang H."/>
            <person name="O'Toole P.W."/>
        </authorList>
    </citation>
    <scope>NUCLEOTIDE SEQUENCE [LARGE SCALE GENOMIC DNA]</scope>
    <source>
        <strain evidence="1 2">DSM 12744</strain>
    </source>
</reference>
<accession>A0A0R1N9L4</accession>
<sequence>MKAFSQEAPVVPNNRYNEDRKGIIPMVLLQKYVLEPTWINPALIETIEQSSEDSHIWVARMASGKMEQMSDTELAQITGEKSQA</sequence>
<dbReference type="PATRIC" id="fig|1423792.3.peg.2672"/>
<proteinExistence type="predicted"/>
<gene>
    <name evidence="1" type="ORF">FD09_GL002623</name>
</gene>
<dbReference type="Proteomes" id="UP000051330">
    <property type="component" value="Unassembled WGS sequence"/>
</dbReference>
<evidence type="ECO:0000313" key="1">
    <source>
        <dbReference type="EMBL" id="KRL13080.1"/>
    </source>
</evidence>
<keyword evidence="2" id="KW-1185">Reference proteome</keyword>